<accession>A0A2N4YSA5</accession>
<comment type="caution">
    <text evidence="1">The sequence shown here is derived from an EMBL/GenBank/DDBJ whole genome shotgun (WGS) entry which is preliminary data.</text>
</comment>
<evidence type="ECO:0000313" key="2">
    <source>
        <dbReference type="Proteomes" id="UP000234412"/>
    </source>
</evidence>
<protein>
    <submittedName>
        <fullName evidence="1">HutD family protein</fullName>
    </submittedName>
</protein>
<evidence type="ECO:0000313" key="1">
    <source>
        <dbReference type="EMBL" id="PLM90228.1"/>
    </source>
</evidence>
<organism evidence="1 2">
    <name type="scientific">Klebsiella variicola</name>
    <dbReference type="NCBI Taxonomy" id="244366"/>
    <lineage>
        <taxon>Bacteria</taxon>
        <taxon>Pseudomonadati</taxon>
        <taxon>Pseudomonadota</taxon>
        <taxon>Gammaproteobacteria</taxon>
        <taxon>Enterobacterales</taxon>
        <taxon>Enterobacteriaceae</taxon>
        <taxon>Klebsiella/Raoultella group</taxon>
        <taxon>Klebsiella</taxon>
        <taxon>Klebsiella pneumoniae complex</taxon>
    </lineage>
</organism>
<gene>
    <name evidence="1" type="ORF">CWN47_30820</name>
</gene>
<dbReference type="Proteomes" id="UP000234412">
    <property type="component" value="Unassembled WGS sequence"/>
</dbReference>
<dbReference type="EMBL" id="PIDP01001704">
    <property type="protein sequence ID" value="PLM90228.1"/>
    <property type="molecule type" value="Genomic_DNA"/>
</dbReference>
<feature type="non-terminal residue" evidence="1">
    <location>
        <position position="1"/>
    </location>
</feature>
<reference evidence="1 2" key="1">
    <citation type="submission" date="2017-11" db="EMBL/GenBank/DDBJ databases">
        <authorList>
            <person name="Han C.G."/>
        </authorList>
    </citation>
    <scope>NUCLEOTIDE SEQUENCE [LARGE SCALE GENOMIC DNA]</scope>
    <source>
        <strain evidence="1 2">A8</strain>
    </source>
</reference>
<proteinExistence type="predicted"/>
<sequence>IMTQRGRASARVKVINDQQRPATEGVAYVLQGEWDLAGQRSAAGSGLCWRGESPGELQPLSANGCLLLAEIALK</sequence>
<name>A0A2N4YSA5_KLEVA</name>
<dbReference type="AlphaFoldDB" id="A0A2N4YSA5"/>
<reference evidence="1 2" key="2">
    <citation type="submission" date="2018-01" db="EMBL/GenBank/DDBJ databases">
        <title>Genomic study of Klebsiella pneumoniae.</title>
        <authorList>
            <person name="Yang Y."/>
            <person name="Bicalho R."/>
        </authorList>
    </citation>
    <scope>NUCLEOTIDE SEQUENCE [LARGE SCALE GENOMIC DNA]</scope>
    <source>
        <strain evidence="1 2">A8</strain>
    </source>
</reference>